<gene>
    <name evidence="10" type="ORF">CUNI_LOCUS3715</name>
</gene>
<keyword evidence="7" id="KW-0862">Zinc</keyword>
<evidence type="ECO:0000256" key="4">
    <source>
        <dbReference type="ARBA" id="ARBA00022723"/>
    </source>
</evidence>
<evidence type="ECO:0000313" key="11">
    <source>
        <dbReference type="Proteomes" id="UP000678393"/>
    </source>
</evidence>
<dbReference type="Proteomes" id="UP000678393">
    <property type="component" value="Unassembled WGS sequence"/>
</dbReference>
<dbReference type="EMBL" id="CAJHNH020000506">
    <property type="protein sequence ID" value="CAG5118157.1"/>
    <property type="molecule type" value="Genomic_DNA"/>
</dbReference>
<evidence type="ECO:0000259" key="9">
    <source>
        <dbReference type="SMART" id="SM00235"/>
    </source>
</evidence>
<keyword evidence="4" id="KW-0479">Metal-binding</keyword>
<name>A0A8S3YLZ0_9EUPU</name>
<feature type="domain" description="Peptidase metallopeptidase" evidence="9">
    <location>
        <begin position="15"/>
        <end position="118"/>
    </location>
</feature>
<dbReference type="PANTHER" id="PTHR10201:SF291">
    <property type="entry name" value="MATRIX METALLOPROTEINASE 1, ISOFORM C-RELATED"/>
    <property type="match status" value="1"/>
</dbReference>
<dbReference type="OrthoDB" id="406838at2759"/>
<organism evidence="10 11">
    <name type="scientific">Candidula unifasciata</name>
    <dbReference type="NCBI Taxonomy" id="100452"/>
    <lineage>
        <taxon>Eukaryota</taxon>
        <taxon>Metazoa</taxon>
        <taxon>Spiralia</taxon>
        <taxon>Lophotrochozoa</taxon>
        <taxon>Mollusca</taxon>
        <taxon>Gastropoda</taxon>
        <taxon>Heterobranchia</taxon>
        <taxon>Euthyneura</taxon>
        <taxon>Panpulmonata</taxon>
        <taxon>Eupulmonata</taxon>
        <taxon>Stylommatophora</taxon>
        <taxon>Helicina</taxon>
        <taxon>Helicoidea</taxon>
        <taxon>Geomitridae</taxon>
        <taxon>Candidula</taxon>
    </lineage>
</organism>
<dbReference type="InterPro" id="IPR024079">
    <property type="entry name" value="MetalloPept_cat_dom_sf"/>
</dbReference>
<dbReference type="SMART" id="SM00235">
    <property type="entry name" value="ZnMc"/>
    <property type="match status" value="1"/>
</dbReference>
<dbReference type="AlphaFoldDB" id="A0A8S3YLZ0"/>
<sequence length="118" mass="13617">KLDNATQTIMRMPRCGSKWAKRDLTFKISEYPRGISRDMAEKEVHKALKVWGDVTPLNFILRPYDERVDIDVKFTRRSHGDGNPFDGRGQTLAHAFFPQYGGDAHFDDDEDWTINLSS</sequence>
<dbReference type="SUPFAM" id="SSF55486">
    <property type="entry name" value="Metalloproteases ('zincins'), catalytic domain"/>
    <property type="match status" value="1"/>
</dbReference>
<dbReference type="InterPro" id="IPR006026">
    <property type="entry name" value="Peptidase_Metallo"/>
</dbReference>
<keyword evidence="6" id="KW-0378">Hydrolase</keyword>
<dbReference type="GO" id="GO:0008270">
    <property type="term" value="F:zinc ion binding"/>
    <property type="evidence" value="ECO:0007669"/>
    <property type="project" value="InterPro"/>
</dbReference>
<evidence type="ECO:0000256" key="3">
    <source>
        <dbReference type="ARBA" id="ARBA00022670"/>
    </source>
</evidence>
<accession>A0A8S3YLZ0</accession>
<feature type="non-terminal residue" evidence="10">
    <location>
        <position position="1"/>
    </location>
</feature>
<protein>
    <recommendedName>
        <fullName evidence="9">Peptidase metallopeptidase domain-containing protein</fullName>
    </recommendedName>
</protein>
<dbReference type="GO" id="GO:0030198">
    <property type="term" value="P:extracellular matrix organization"/>
    <property type="evidence" value="ECO:0007669"/>
    <property type="project" value="TreeGrafter"/>
</dbReference>
<keyword evidence="5" id="KW-0732">Signal</keyword>
<dbReference type="GO" id="GO:0006508">
    <property type="term" value="P:proteolysis"/>
    <property type="evidence" value="ECO:0007669"/>
    <property type="project" value="UniProtKB-KW"/>
</dbReference>
<evidence type="ECO:0000256" key="6">
    <source>
        <dbReference type="ARBA" id="ARBA00022801"/>
    </source>
</evidence>
<feature type="non-terminal residue" evidence="10">
    <location>
        <position position="118"/>
    </location>
</feature>
<dbReference type="GO" id="GO:0030574">
    <property type="term" value="P:collagen catabolic process"/>
    <property type="evidence" value="ECO:0007669"/>
    <property type="project" value="TreeGrafter"/>
</dbReference>
<comment type="caution">
    <text evidence="10">The sequence shown here is derived from an EMBL/GenBank/DDBJ whole genome shotgun (WGS) entry which is preliminary data.</text>
</comment>
<dbReference type="GO" id="GO:0031012">
    <property type="term" value="C:extracellular matrix"/>
    <property type="evidence" value="ECO:0007669"/>
    <property type="project" value="InterPro"/>
</dbReference>
<evidence type="ECO:0000256" key="8">
    <source>
        <dbReference type="ARBA" id="ARBA00023049"/>
    </source>
</evidence>
<comment type="similarity">
    <text evidence="2">Belongs to the peptidase M10A family.</text>
</comment>
<evidence type="ECO:0000256" key="7">
    <source>
        <dbReference type="ARBA" id="ARBA00022833"/>
    </source>
</evidence>
<dbReference type="GO" id="GO:0004222">
    <property type="term" value="F:metalloendopeptidase activity"/>
    <property type="evidence" value="ECO:0007669"/>
    <property type="project" value="InterPro"/>
</dbReference>
<evidence type="ECO:0000313" key="10">
    <source>
        <dbReference type="EMBL" id="CAG5118157.1"/>
    </source>
</evidence>
<keyword evidence="3" id="KW-0645">Protease</keyword>
<proteinExistence type="inferred from homology"/>
<evidence type="ECO:0000256" key="5">
    <source>
        <dbReference type="ARBA" id="ARBA00022729"/>
    </source>
</evidence>
<keyword evidence="11" id="KW-1185">Reference proteome</keyword>
<reference evidence="10" key="1">
    <citation type="submission" date="2021-04" db="EMBL/GenBank/DDBJ databases">
        <authorList>
            <consortium name="Molecular Ecology Group"/>
        </authorList>
    </citation>
    <scope>NUCLEOTIDE SEQUENCE</scope>
</reference>
<dbReference type="GO" id="GO:0005615">
    <property type="term" value="C:extracellular space"/>
    <property type="evidence" value="ECO:0007669"/>
    <property type="project" value="TreeGrafter"/>
</dbReference>
<dbReference type="InterPro" id="IPR001818">
    <property type="entry name" value="Pept_M10_metallopeptidase"/>
</dbReference>
<evidence type="ECO:0000256" key="2">
    <source>
        <dbReference type="ARBA" id="ARBA00010370"/>
    </source>
</evidence>
<comment type="cofactor">
    <cofactor evidence="1">
        <name>Zn(2+)</name>
        <dbReference type="ChEBI" id="CHEBI:29105"/>
    </cofactor>
</comment>
<dbReference type="Pfam" id="PF00413">
    <property type="entry name" value="Peptidase_M10"/>
    <property type="match status" value="1"/>
</dbReference>
<evidence type="ECO:0000256" key="1">
    <source>
        <dbReference type="ARBA" id="ARBA00001947"/>
    </source>
</evidence>
<dbReference type="PANTHER" id="PTHR10201">
    <property type="entry name" value="MATRIX METALLOPROTEINASE"/>
    <property type="match status" value="1"/>
</dbReference>
<keyword evidence="8" id="KW-0482">Metalloprotease</keyword>
<dbReference type="Gene3D" id="3.40.390.10">
    <property type="entry name" value="Collagenase (Catalytic Domain)"/>
    <property type="match status" value="1"/>
</dbReference>